<feature type="domain" description="6-phosphogluconate dehydrogenase NADP-binding" evidence="1">
    <location>
        <begin position="6"/>
        <end position="98"/>
    </location>
</feature>
<sequence>MNKYNFGIVGLGVMDRNLLLNMADNGFAVTGLDLEPEKAESLQSEAQDGQDIKTTTHAEEFMELLQQPRSIMLLVPAGKPVDATITSLVPFFDEDDIISYTMGLI</sequence>
<accession>A0A5D4H7S0</accession>
<protein>
    <recommendedName>
        <fullName evidence="1">6-phosphogluconate dehydrogenase NADP-binding domain-containing protein</fullName>
    </recommendedName>
</protein>
<organism evidence="2 3">
    <name type="scientific">Sphingobacterium phlebotomi</name>
    <dbReference type="NCBI Taxonomy" id="2605433"/>
    <lineage>
        <taxon>Bacteria</taxon>
        <taxon>Pseudomonadati</taxon>
        <taxon>Bacteroidota</taxon>
        <taxon>Sphingobacteriia</taxon>
        <taxon>Sphingobacteriales</taxon>
        <taxon>Sphingobacteriaceae</taxon>
        <taxon>Sphingobacterium</taxon>
    </lineage>
</organism>
<dbReference type="AlphaFoldDB" id="A0A5D4H7S0"/>
<gene>
    <name evidence="2" type="ORF">FXV77_09090</name>
</gene>
<dbReference type="GO" id="GO:0004616">
    <property type="term" value="F:phosphogluconate dehydrogenase (decarboxylating) activity"/>
    <property type="evidence" value="ECO:0007669"/>
    <property type="project" value="InterPro"/>
</dbReference>
<dbReference type="PRINTS" id="PR00076">
    <property type="entry name" value="6PGDHDRGNASE"/>
</dbReference>
<dbReference type="GO" id="GO:0050661">
    <property type="term" value="F:NADP binding"/>
    <property type="evidence" value="ECO:0007669"/>
    <property type="project" value="InterPro"/>
</dbReference>
<reference evidence="2 3" key="1">
    <citation type="submission" date="2019-08" db="EMBL/GenBank/DDBJ databases">
        <title>Phlebobacter frassis gen. nov. sp. nov., a new member of family Sphingobacteriaceae isolated from sand fly rearing media.</title>
        <authorList>
            <person name="Kakumanu M.L."/>
            <person name="Marayati B.F."/>
            <person name="Wada-Katsumata A."/>
            <person name="Wasserberg G."/>
            <person name="Schal C."/>
            <person name="Apperson C.S."/>
            <person name="Ponnusamy L."/>
        </authorList>
    </citation>
    <scope>NUCLEOTIDE SEQUENCE [LARGE SCALE GENOMIC DNA]</scope>
    <source>
        <strain evidence="2 3">SSI9</strain>
    </source>
</reference>
<dbReference type="InterPro" id="IPR036291">
    <property type="entry name" value="NAD(P)-bd_dom_sf"/>
</dbReference>
<dbReference type="PANTHER" id="PTHR11811">
    <property type="entry name" value="6-PHOSPHOGLUCONATE DEHYDROGENASE"/>
    <property type="match status" value="1"/>
</dbReference>
<dbReference type="InterPro" id="IPR006115">
    <property type="entry name" value="6PGDH_NADP-bd"/>
</dbReference>
<dbReference type="SUPFAM" id="SSF51735">
    <property type="entry name" value="NAD(P)-binding Rossmann-fold domains"/>
    <property type="match status" value="1"/>
</dbReference>
<keyword evidence="3" id="KW-1185">Reference proteome</keyword>
<name>A0A5D4H7S0_9SPHI</name>
<dbReference type="Pfam" id="PF03446">
    <property type="entry name" value="NAD_binding_2"/>
    <property type="match status" value="1"/>
</dbReference>
<dbReference type="EMBL" id="VTAV01000004">
    <property type="protein sequence ID" value="TYR36647.1"/>
    <property type="molecule type" value="Genomic_DNA"/>
</dbReference>
<evidence type="ECO:0000313" key="3">
    <source>
        <dbReference type="Proteomes" id="UP000322362"/>
    </source>
</evidence>
<evidence type="ECO:0000313" key="2">
    <source>
        <dbReference type="EMBL" id="TYR36647.1"/>
    </source>
</evidence>
<evidence type="ECO:0000259" key="1">
    <source>
        <dbReference type="Pfam" id="PF03446"/>
    </source>
</evidence>
<comment type="caution">
    <text evidence="2">The sequence shown here is derived from an EMBL/GenBank/DDBJ whole genome shotgun (WGS) entry which is preliminary data.</text>
</comment>
<dbReference type="InterPro" id="IPR006183">
    <property type="entry name" value="Pgluconate_DH"/>
</dbReference>
<proteinExistence type="predicted"/>
<dbReference type="RefSeq" id="WP_148918899.1">
    <property type="nucleotide sequence ID" value="NZ_VTAV01000004.1"/>
</dbReference>
<dbReference type="Gene3D" id="3.40.50.720">
    <property type="entry name" value="NAD(P)-binding Rossmann-like Domain"/>
    <property type="match status" value="1"/>
</dbReference>
<dbReference type="Proteomes" id="UP000322362">
    <property type="component" value="Unassembled WGS sequence"/>
</dbReference>